<feature type="region of interest" description="Disordered" evidence="1">
    <location>
        <begin position="1"/>
        <end position="224"/>
    </location>
</feature>
<dbReference type="RefSeq" id="XP_033601051.1">
    <property type="nucleotide sequence ID" value="XM_033746951.1"/>
</dbReference>
<dbReference type="PANTHER" id="PTHR38698:SF1">
    <property type="entry name" value="FUNGAL PROTEIN"/>
    <property type="match status" value="1"/>
</dbReference>
<dbReference type="GeneID" id="54488005"/>
<dbReference type="InterPro" id="IPR031355">
    <property type="entry name" value="YBL010C/LAA2-like"/>
</dbReference>
<gene>
    <name evidence="2" type="ORF">EJ05DRAFT_500121</name>
</gene>
<feature type="compositionally biased region" description="Low complexity" evidence="1">
    <location>
        <begin position="380"/>
        <end position="394"/>
    </location>
</feature>
<feature type="region of interest" description="Disordered" evidence="1">
    <location>
        <begin position="371"/>
        <end position="410"/>
    </location>
</feature>
<evidence type="ECO:0000256" key="1">
    <source>
        <dbReference type="SAM" id="MobiDB-lite"/>
    </source>
</evidence>
<feature type="compositionally biased region" description="Basic and acidic residues" evidence="1">
    <location>
        <begin position="16"/>
        <end position="40"/>
    </location>
</feature>
<proteinExistence type="predicted"/>
<feature type="compositionally biased region" description="Basic and acidic residues" evidence="1">
    <location>
        <begin position="49"/>
        <end position="58"/>
    </location>
</feature>
<dbReference type="AlphaFoldDB" id="A0A6A6W9H8"/>
<evidence type="ECO:0000313" key="3">
    <source>
        <dbReference type="Proteomes" id="UP000799437"/>
    </source>
</evidence>
<feature type="compositionally biased region" description="Acidic residues" evidence="1">
    <location>
        <begin position="175"/>
        <end position="217"/>
    </location>
</feature>
<reference evidence="2" key="1">
    <citation type="journal article" date="2020" name="Stud. Mycol.">
        <title>101 Dothideomycetes genomes: a test case for predicting lifestyles and emergence of pathogens.</title>
        <authorList>
            <person name="Haridas S."/>
            <person name="Albert R."/>
            <person name="Binder M."/>
            <person name="Bloem J."/>
            <person name="Labutti K."/>
            <person name="Salamov A."/>
            <person name="Andreopoulos B."/>
            <person name="Baker S."/>
            <person name="Barry K."/>
            <person name="Bills G."/>
            <person name="Bluhm B."/>
            <person name="Cannon C."/>
            <person name="Castanera R."/>
            <person name="Culley D."/>
            <person name="Daum C."/>
            <person name="Ezra D."/>
            <person name="Gonzalez J."/>
            <person name="Henrissat B."/>
            <person name="Kuo A."/>
            <person name="Liang C."/>
            <person name="Lipzen A."/>
            <person name="Lutzoni F."/>
            <person name="Magnuson J."/>
            <person name="Mondo S."/>
            <person name="Nolan M."/>
            <person name="Ohm R."/>
            <person name="Pangilinan J."/>
            <person name="Park H.-J."/>
            <person name="Ramirez L."/>
            <person name="Alfaro M."/>
            <person name="Sun H."/>
            <person name="Tritt A."/>
            <person name="Yoshinaga Y."/>
            <person name="Zwiers L.-H."/>
            <person name="Turgeon B."/>
            <person name="Goodwin S."/>
            <person name="Spatafora J."/>
            <person name="Crous P."/>
            <person name="Grigoriev I."/>
        </authorList>
    </citation>
    <scope>NUCLEOTIDE SEQUENCE</scope>
    <source>
        <strain evidence="2">CBS 121739</strain>
    </source>
</reference>
<dbReference type="Pfam" id="PF17104">
    <property type="entry name" value="YBL010C_LAA2"/>
    <property type="match status" value="1"/>
</dbReference>
<dbReference type="PANTHER" id="PTHR38698">
    <property type="entry name" value="EXPRESSED PROTEIN"/>
    <property type="match status" value="1"/>
</dbReference>
<name>A0A6A6W9H8_9PEZI</name>
<accession>A0A6A6W9H8</accession>
<sequence>MADGQPPKLNTNLGTHEQDSSSDEHFSDAPEQKAPIDRSKGNSPIPITRVERVDDQPSHGEVPGTPAYDLRTKDAVPDEVEIVPDGLRSRSASRVLPEDRPLTPGGSPIPVTIVERVDDEPAHGEVPGTAAHELRKMDAAPDIVLKAPVTQKRDDEQPPNEFDETTVPPNGLPDGEGEDSNEGMEEDNDDGFGDDFDDFEQGEEGADDDFGDFDDGFQDGADQQDSALHTPVQTARTFAPLPSSVPPILDFNDYSTLIEVQEATQPYVASIFPSLKDLPESTTASEDANSIFLSERSLSLWSQLVAPPPLQPPNWVRSRIRRLFLVSLGVPVDLDEILPASKQKKLILPSMKISADRSPRPSDDRANGAIERLKKGENASSTSVDSSSSKPGRPGSKRRGPPPAPELDISSTTILCSTTEIALNNFTDAELRAHVKRLKALTLQAEEVLQYWTKRVDSAIGDKEAFEGVIENLVKHAKKVRN</sequence>
<dbReference type="OrthoDB" id="5378975at2759"/>
<evidence type="ECO:0000313" key="2">
    <source>
        <dbReference type="EMBL" id="KAF2758600.1"/>
    </source>
</evidence>
<dbReference type="Proteomes" id="UP000799437">
    <property type="component" value="Unassembled WGS sequence"/>
</dbReference>
<keyword evidence="3" id="KW-1185">Reference proteome</keyword>
<dbReference type="EMBL" id="ML996571">
    <property type="protein sequence ID" value="KAF2758600.1"/>
    <property type="molecule type" value="Genomic_DNA"/>
</dbReference>
<protein>
    <submittedName>
        <fullName evidence="2">Uncharacterized protein</fullName>
    </submittedName>
</protein>
<organism evidence="2 3">
    <name type="scientific">Pseudovirgaria hyperparasitica</name>
    <dbReference type="NCBI Taxonomy" id="470096"/>
    <lineage>
        <taxon>Eukaryota</taxon>
        <taxon>Fungi</taxon>
        <taxon>Dikarya</taxon>
        <taxon>Ascomycota</taxon>
        <taxon>Pezizomycotina</taxon>
        <taxon>Dothideomycetes</taxon>
        <taxon>Dothideomycetes incertae sedis</taxon>
        <taxon>Acrospermales</taxon>
        <taxon>Acrospermaceae</taxon>
        <taxon>Pseudovirgaria</taxon>
    </lineage>
</organism>